<sequence>MNCAQAELKLPVSKEEAGLDELHQPGFFVPLSAAAGQVALQRQRAEAAEAAAAAAATEREAARRAAAAARLAATLAQLQRSALGVGFASFAWAVAEKREAASRLALALKRPVHRCAAGALAVWQHGQQPGTREVGLCRALRAAAAARERREILAAALGKLSASLRRREVTAEAASEEAQVGGSSWVSAEVQTERQDAALVDAAVQTELAMEIHVQIPEGAKPGSTFQAQANGQVFTVLVPDGTKPGQTIRVPMQAVPAPAVPVWQPPLTEPTPYLQFVWVVGGALTAGVLSWVGVCANNVSPPQTAREINASKYVYTATDQRHDIQGLGVEQSPTYYCYAPLCPNAVVENLKVSRGTGRQLGGHFNSFAQLHRGAAKKEAQTYSTGRNQTRILMLGRGTARQLDDVKCMEPSIHCVQLLKMNLQPPLQEDDGNYVSSSEVAPAAACYLGAFLLYIAIFAVMVAANAWPFLGLAGLALMIMYTAVCATFFVRQYLSDSALMMSQLANQRPLETAGAVVMGQRAEA</sequence>
<protein>
    <submittedName>
        <fullName evidence="2">Uncharacterized protein</fullName>
    </submittedName>
</protein>
<evidence type="ECO:0000313" key="2">
    <source>
        <dbReference type="EMBL" id="OLP82378.1"/>
    </source>
</evidence>
<accession>A0A1Q9CHG2</accession>
<evidence type="ECO:0000313" key="3">
    <source>
        <dbReference type="Proteomes" id="UP000186817"/>
    </source>
</evidence>
<name>A0A1Q9CHG2_SYMMI</name>
<dbReference type="EMBL" id="LSRX01001198">
    <property type="protein sequence ID" value="OLP82378.1"/>
    <property type="molecule type" value="Genomic_DNA"/>
</dbReference>
<dbReference type="AlphaFoldDB" id="A0A1Q9CHG2"/>
<evidence type="ECO:0000256" key="1">
    <source>
        <dbReference type="SAM" id="Phobius"/>
    </source>
</evidence>
<organism evidence="2 3">
    <name type="scientific">Symbiodinium microadriaticum</name>
    <name type="common">Dinoflagellate</name>
    <name type="synonym">Zooxanthella microadriatica</name>
    <dbReference type="NCBI Taxonomy" id="2951"/>
    <lineage>
        <taxon>Eukaryota</taxon>
        <taxon>Sar</taxon>
        <taxon>Alveolata</taxon>
        <taxon>Dinophyceae</taxon>
        <taxon>Suessiales</taxon>
        <taxon>Symbiodiniaceae</taxon>
        <taxon>Symbiodinium</taxon>
    </lineage>
</organism>
<keyword evidence="3" id="KW-1185">Reference proteome</keyword>
<dbReference type="Proteomes" id="UP000186817">
    <property type="component" value="Unassembled WGS sequence"/>
</dbReference>
<keyword evidence="1" id="KW-0472">Membrane</keyword>
<keyword evidence="1" id="KW-1133">Transmembrane helix</keyword>
<dbReference type="OrthoDB" id="10387585at2759"/>
<feature type="transmembrane region" description="Helical" evidence="1">
    <location>
        <begin position="469"/>
        <end position="490"/>
    </location>
</feature>
<gene>
    <name evidence="2" type="ORF">AK812_SmicGene36970</name>
</gene>
<keyword evidence="1" id="KW-0812">Transmembrane</keyword>
<reference evidence="2 3" key="1">
    <citation type="submission" date="2016-02" db="EMBL/GenBank/DDBJ databases">
        <title>Genome analysis of coral dinoflagellate symbionts highlights evolutionary adaptations to a symbiotic lifestyle.</title>
        <authorList>
            <person name="Aranda M."/>
            <person name="Li Y."/>
            <person name="Liew Y.J."/>
            <person name="Baumgarten S."/>
            <person name="Simakov O."/>
            <person name="Wilson M."/>
            <person name="Piel J."/>
            <person name="Ashoor H."/>
            <person name="Bougouffa S."/>
            <person name="Bajic V.B."/>
            <person name="Ryu T."/>
            <person name="Ravasi T."/>
            <person name="Bayer T."/>
            <person name="Micklem G."/>
            <person name="Kim H."/>
            <person name="Bhak J."/>
            <person name="Lajeunesse T.C."/>
            <person name="Voolstra C.R."/>
        </authorList>
    </citation>
    <scope>NUCLEOTIDE SEQUENCE [LARGE SCALE GENOMIC DNA]</scope>
    <source>
        <strain evidence="2 3">CCMP2467</strain>
    </source>
</reference>
<comment type="caution">
    <text evidence="2">The sequence shown here is derived from an EMBL/GenBank/DDBJ whole genome shotgun (WGS) entry which is preliminary data.</text>
</comment>
<proteinExistence type="predicted"/>
<feature type="transmembrane region" description="Helical" evidence="1">
    <location>
        <begin position="444"/>
        <end position="463"/>
    </location>
</feature>